<comment type="caution">
    <text evidence="4">The sequence shown here is derived from an EMBL/GenBank/DDBJ whole genome shotgun (WGS) entry which is preliminary data.</text>
</comment>
<dbReference type="GO" id="GO:0016832">
    <property type="term" value="F:aldehyde-lyase activity"/>
    <property type="evidence" value="ECO:0007669"/>
    <property type="project" value="TreeGrafter"/>
</dbReference>
<dbReference type="EMBL" id="JAPDNT010000002">
    <property type="protein sequence ID" value="MCW3473749.1"/>
    <property type="molecule type" value="Genomic_DNA"/>
</dbReference>
<keyword evidence="2" id="KW-0456">Lyase</keyword>
<dbReference type="Proteomes" id="UP001165679">
    <property type="component" value="Unassembled WGS sequence"/>
</dbReference>
<evidence type="ECO:0000259" key="3">
    <source>
        <dbReference type="SMART" id="SM01007"/>
    </source>
</evidence>
<keyword evidence="5" id="KW-1185">Reference proteome</keyword>
<feature type="domain" description="Class II aldolase/adducin N-terminal" evidence="3">
    <location>
        <begin position="3"/>
        <end position="177"/>
    </location>
</feature>
<dbReference type="GO" id="GO:0046872">
    <property type="term" value="F:metal ion binding"/>
    <property type="evidence" value="ECO:0007669"/>
    <property type="project" value="UniProtKB-KW"/>
</dbReference>
<keyword evidence="1" id="KW-0479">Metal-binding</keyword>
<reference evidence="4" key="1">
    <citation type="submission" date="2022-09" db="EMBL/GenBank/DDBJ databases">
        <title>Rhodovastum sp. nov. RN2-1 isolated from soil in Seongnam, South Korea.</title>
        <authorList>
            <person name="Le N.T."/>
        </authorList>
    </citation>
    <scope>NUCLEOTIDE SEQUENCE</scope>
    <source>
        <strain evidence="4">RN2-1</strain>
    </source>
</reference>
<evidence type="ECO:0000313" key="5">
    <source>
        <dbReference type="Proteomes" id="UP001165679"/>
    </source>
</evidence>
<dbReference type="InterPro" id="IPR001303">
    <property type="entry name" value="Aldolase_II/adducin_N"/>
</dbReference>
<organism evidence="4 5">
    <name type="scientific">Limobrevibacterium gyesilva</name>
    <dbReference type="NCBI Taxonomy" id="2991712"/>
    <lineage>
        <taxon>Bacteria</taxon>
        <taxon>Pseudomonadati</taxon>
        <taxon>Pseudomonadota</taxon>
        <taxon>Alphaproteobacteria</taxon>
        <taxon>Acetobacterales</taxon>
        <taxon>Acetobacteraceae</taxon>
        <taxon>Limobrevibacterium</taxon>
    </lineage>
</organism>
<accession>A0AA42CDF0</accession>
<gene>
    <name evidence="4" type="ORF">OL599_04095</name>
</gene>
<evidence type="ECO:0000256" key="2">
    <source>
        <dbReference type="ARBA" id="ARBA00023239"/>
    </source>
</evidence>
<dbReference type="PANTHER" id="PTHR22789:SF0">
    <property type="entry name" value="3-OXO-TETRONATE 4-PHOSPHATE DECARBOXYLASE-RELATED"/>
    <property type="match status" value="1"/>
</dbReference>
<dbReference type="SUPFAM" id="SSF53639">
    <property type="entry name" value="AraD/HMP-PK domain-like"/>
    <property type="match status" value="1"/>
</dbReference>
<dbReference type="RefSeq" id="WP_264712363.1">
    <property type="nucleotide sequence ID" value="NZ_JAPDNT010000002.1"/>
</dbReference>
<proteinExistence type="predicted"/>
<dbReference type="Gene3D" id="3.40.225.10">
    <property type="entry name" value="Class II aldolase/adducin N-terminal domain"/>
    <property type="match status" value="1"/>
</dbReference>
<evidence type="ECO:0000313" key="4">
    <source>
        <dbReference type="EMBL" id="MCW3473749.1"/>
    </source>
</evidence>
<dbReference type="AlphaFoldDB" id="A0AA42CDF0"/>
<evidence type="ECO:0000256" key="1">
    <source>
        <dbReference type="ARBA" id="ARBA00022723"/>
    </source>
</evidence>
<dbReference type="PANTHER" id="PTHR22789">
    <property type="entry name" value="FUCULOSE PHOSPHATE ALDOLASE"/>
    <property type="match status" value="1"/>
</dbReference>
<dbReference type="GO" id="GO:0019323">
    <property type="term" value="P:pentose catabolic process"/>
    <property type="evidence" value="ECO:0007669"/>
    <property type="project" value="TreeGrafter"/>
</dbReference>
<sequence>MREAVAALYRELGARGLNVGNAGNASARHGAGMLITPTGIHGDTVTPEGVVEMTLEGDVAGPGHPSSEWQMHAEIYRADPEAMVIVHTHSDHATALACLNLPLPAFHYAVAGFGGDDVRIAPYVTFGTPELAHAAAAAIAGRTACLLANHGMICHGRDAAGALLTAVRLETLARQYLIARAAGTPRLLTPAEMAAAHERYRTYGQQTRDA</sequence>
<protein>
    <submittedName>
        <fullName evidence="4">Class II aldolase/adducin family protein</fullName>
    </submittedName>
</protein>
<dbReference type="GO" id="GO:0005829">
    <property type="term" value="C:cytosol"/>
    <property type="evidence" value="ECO:0007669"/>
    <property type="project" value="TreeGrafter"/>
</dbReference>
<reference evidence="4" key="2">
    <citation type="submission" date="2022-10" db="EMBL/GenBank/DDBJ databases">
        <authorList>
            <person name="Trinh H.N."/>
        </authorList>
    </citation>
    <scope>NUCLEOTIDE SEQUENCE</scope>
    <source>
        <strain evidence="4">RN2-1</strain>
    </source>
</reference>
<dbReference type="InterPro" id="IPR050197">
    <property type="entry name" value="Aldolase_class_II_sugar_metab"/>
</dbReference>
<dbReference type="SMART" id="SM01007">
    <property type="entry name" value="Aldolase_II"/>
    <property type="match status" value="1"/>
</dbReference>
<name>A0AA42CDF0_9PROT</name>
<dbReference type="Pfam" id="PF00596">
    <property type="entry name" value="Aldolase_II"/>
    <property type="match status" value="1"/>
</dbReference>
<dbReference type="InterPro" id="IPR036409">
    <property type="entry name" value="Aldolase_II/adducin_N_sf"/>
</dbReference>